<dbReference type="Proteomes" id="UP001465331">
    <property type="component" value="Unassembled WGS sequence"/>
</dbReference>
<protein>
    <submittedName>
        <fullName evidence="1">Uncharacterized protein</fullName>
    </submittedName>
</protein>
<organism evidence="1 2">
    <name type="scientific">Sinimarinibacterium thermocellulolyticum</name>
    <dbReference type="NCBI Taxonomy" id="3170016"/>
    <lineage>
        <taxon>Bacteria</taxon>
        <taxon>Pseudomonadati</taxon>
        <taxon>Pseudomonadota</taxon>
        <taxon>Gammaproteobacteria</taxon>
        <taxon>Nevskiales</taxon>
        <taxon>Nevskiaceae</taxon>
        <taxon>Sinimarinibacterium</taxon>
    </lineage>
</organism>
<gene>
    <name evidence="1" type="ORF">ABSH63_05160</name>
</gene>
<proteinExistence type="predicted"/>
<sequence>MMPLPARGTALSVTAMSAPIAYLCRALLIALGCVAFARLATAQTVTEPEHELDPIIVEGQRDPLDAIGAHRERLPCIGDCEAADARSGFGRLLRDLVELSIYGPPERKPEPVHSLEVLNPIKARLHDKQP</sequence>
<comment type="caution">
    <text evidence="1">The sequence shown here is derived from an EMBL/GenBank/DDBJ whole genome shotgun (WGS) entry which is preliminary data.</text>
</comment>
<evidence type="ECO:0000313" key="2">
    <source>
        <dbReference type="Proteomes" id="UP001465331"/>
    </source>
</evidence>
<dbReference type="EMBL" id="JBEPIJ010000004">
    <property type="protein sequence ID" value="MES0873398.1"/>
    <property type="molecule type" value="Genomic_DNA"/>
</dbReference>
<evidence type="ECO:0000313" key="1">
    <source>
        <dbReference type="EMBL" id="MES0873398.1"/>
    </source>
</evidence>
<name>A0ABV2A827_9GAMM</name>
<keyword evidence="2" id="KW-1185">Reference proteome</keyword>
<reference evidence="1 2" key="1">
    <citation type="submission" date="2024-06" db="EMBL/GenBank/DDBJ databases">
        <authorList>
            <person name="Li Z."/>
            <person name="Jiang Y."/>
        </authorList>
    </citation>
    <scope>NUCLEOTIDE SEQUENCE [LARGE SCALE GENOMIC DNA]</scope>
    <source>
        <strain evidence="1 2">HSW-8</strain>
    </source>
</reference>
<accession>A0ABV2A827</accession>
<dbReference type="RefSeq" id="WP_352888018.1">
    <property type="nucleotide sequence ID" value="NZ_JBEPIJ010000004.1"/>
</dbReference>